<evidence type="ECO:0000259" key="1">
    <source>
        <dbReference type="PROSITE" id="PS50943"/>
    </source>
</evidence>
<dbReference type="CDD" id="cd00093">
    <property type="entry name" value="HTH_XRE"/>
    <property type="match status" value="1"/>
</dbReference>
<keyword evidence="3" id="KW-1185">Reference proteome</keyword>
<keyword evidence="2" id="KW-0238">DNA-binding</keyword>
<evidence type="ECO:0000313" key="3">
    <source>
        <dbReference type="Proteomes" id="UP000001591"/>
    </source>
</evidence>
<proteinExistence type="predicted"/>
<dbReference type="KEGG" id="rce:RC1_2959"/>
<dbReference type="InterPro" id="IPR001387">
    <property type="entry name" value="Cro/C1-type_HTH"/>
</dbReference>
<evidence type="ECO:0000313" key="2">
    <source>
        <dbReference type="EMBL" id="ACJ00327.1"/>
    </source>
</evidence>
<feature type="domain" description="HTH cro/C1-type" evidence="1">
    <location>
        <begin position="38"/>
        <end position="68"/>
    </location>
</feature>
<dbReference type="eggNOG" id="COG1396">
    <property type="taxonomic scope" value="Bacteria"/>
</dbReference>
<dbReference type="AlphaFoldDB" id="B6IVK3"/>
<dbReference type="HOGENOM" id="CLU_066192_13_1_5"/>
<reference evidence="2 3" key="1">
    <citation type="journal article" date="2010" name="BMC Genomics">
        <title>Metabolic flexibility revealed in the genome of the cyst-forming alpha-1 proteobacterium Rhodospirillum centenum.</title>
        <authorList>
            <person name="Lu Y.K."/>
            <person name="Marden J."/>
            <person name="Han M."/>
            <person name="Swingley W.D."/>
            <person name="Mastrian S.D."/>
            <person name="Chowdhury S.R."/>
            <person name="Hao J."/>
            <person name="Helmy T."/>
            <person name="Kim S."/>
            <person name="Kurdoglu A.A."/>
            <person name="Matthies H.J."/>
            <person name="Rollo D."/>
            <person name="Stothard P."/>
            <person name="Blankenship R.E."/>
            <person name="Bauer C.E."/>
            <person name="Touchman J.W."/>
        </authorList>
    </citation>
    <scope>NUCLEOTIDE SEQUENCE [LARGE SCALE GENOMIC DNA]</scope>
    <source>
        <strain evidence="3">ATCC 51521 / SW</strain>
    </source>
</reference>
<dbReference type="PROSITE" id="PS50943">
    <property type="entry name" value="HTH_CROC1"/>
    <property type="match status" value="1"/>
</dbReference>
<dbReference type="Proteomes" id="UP000001591">
    <property type="component" value="Chromosome"/>
</dbReference>
<dbReference type="SUPFAM" id="SSF47413">
    <property type="entry name" value="lambda repressor-like DNA-binding domains"/>
    <property type="match status" value="1"/>
</dbReference>
<dbReference type="STRING" id="414684.RC1_2959"/>
<dbReference type="SMART" id="SM00530">
    <property type="entry name" value="HTH_XRE"/>
    <property type="match status" value="1"/>
</dbReference>
<protein>
    <submittedName>
        <fullName evidence="2">DNA-binding protein, putative</fullName>
    </submittedName>
</protein>
<organism evidence="2 3">
    <name type="scientific">Rhodospirillum centenum (strain ATCC 51521 / SW)</name>
    <dbReference type="NCBI Taxonomy" id="414684"/>
    <lineage>
        <taxon>Bacteria</taxon>
        <taxon>Pseudomonadati</taxon>
        <taxon>Pseudomonadota</taxon>
        <taxon>Alphaproteobacteria</taxon>
        <taxon>Rhodospirillales</taxon>
        <taxon>Rhodospirillaceae</taxon>
        <taxon>Rhodospirillum</taxon>
    </lineage>
</organism>
<dbReference type="Gene3D" id="1.10.260.40">
    <property type="entry name" value="lambda repressor-like DNA-binding domains"/>
    <property type="match status" value="1"/>
</dbReference>
<gene>
    <name evidence="2" type="ordered locus">RC1_2959</name>
</gene>
<name>B6IVK3_RHOCS</name>
<accession>B6IVK3</accession>
<dbReference type="InterPro" id="IPR039554">
    <property type="entry name" value="HigA2-like_HTH"/>
</dbReference>
<dbReference type="EMBL" id="CP000613">
    <property type="protein sequence ID" value="ACJ00327.1"/>
    <property type="molecule type" value="Genomic_DNA"/>
</dbReference>
<dbReference type="GO" id="GO:0003677">
    <property type="term" value="F:DNA binding"/>
    <property type="evidence" value="ECO:0007669"/>
    <property type="project" value="UniProtKB-KW"/>
</dbReference>
<sequence>MAMSGTRTLDDWLASLPPDRRERIEARADALEAEELTLQGLRKALDLTQAKIAESLDVRQDTVSRIERQTDMLLSTLSGYVEAMGGRLELTVRFPGRPPVRITGLSDL</sequence>
<dbReference type="InterPro" id="IPR010982">
    <property type="entry name" value="Lambda_DNA-bd_dom_sf"/>
</dbReference>
<dbReference type="Pfam" id="PF13744">
    <property type="entry name" value="HTH_37"/>
    <property type="match status" value="1"/>
</dbReference>